<organism evidence="2 3">
    <name type="scientific">Fuerstiella marisgermanici</name>
    <dbReference type="NCBI Taxonomy" id="1891926"/>
    <lineage>
        <taxon>Bacteria</taxon>
        <taxon>Pseudomonadati</taxon>
        <taxon>Planctomycetota</taxon>
        <taxon>Planctomycetia</taxon>
        <taxon>Planctomycetales</taxon>
        <taxon>Planctomycetaceae</taxon>
        <taxon>Fuerstiella</taxon>
    </lineage>
</organism>
<dbReference type="GO" id="GO:0006508">
    <property type="term" value="P:proteolysis"/>
    <property type="evidence" value="ECO:0007669"/>
    <property type="project" value="UniProtKB-KW"/>
</dbReference>
<dbReference type="EMBL" id="CP017641">
    <property type="protein sequence ID" value="APZ96770.1"/>
    <property type="molecule type" value="Genomic_DNA"/>
</dbReference>
<dbReference type="InterPro" id="IPR009003">
    <property type="entry name" value="Peptidase_S1_PA"/>
</dbReference>
<dbReference type="STRING" id="1891926.Fuma_06444"/>
<dbReference type="Pfam" id="PF13365">
    <property type="entry name" value="Trypsin_2"/>
    <property type="match status" value="1"/>
</dbReference>
<dbReference type="SUPFAM" id="SSF50494">
    <property type="entry name" value="Trypsin-like serine proteases"/>
    <property type="match status" value="1"/>
</dbReference>
<dbReference type="PANTHER" id="PTHR43019">
    <property type="entry name" value="SERINE ENDOPROTEASE DEGS"/>
    <property type="match status" value="1"/>
</dbReference>
<dbReference type="AlphaFoldDB" id="A0A1P8WRU1"/>
<dbReference type="Gene3D" id="2.30.42.10">
    <property type="match status" value="1"/>
</dbReference>
<dbReference type="KEGG" id="fmr:Fuma_06444"/>
<gene>
    <name evidence="2" type="primary">hhoB_3</name>
    <name evidence="2" type="ORF">Fuma_06444</name>
</gene>
<protein>
    <submittedName>
        <fullName evidence="2">Serine protease HhoB</fullName>
    </submittedName>
</protein>
<proteinExistence type="predicted"/>
<evidence type="ECO:0000313" key="2">
    <source>
        <dbReference type="EMBL" id="APZ96770.1"/>
    </source>
</evidence>
<name>A0A1P8WRU1_9PLAN</name>
<evidence type="ECO:0000313" key="3">
    <source>
        <dbReference type="Proteomes" id="UP000187735"/>
    </source>
</evidence>
<dbReference type="SUPFAM" id="SSF50156">
    <property type="entry name" value="PDZ domain-like"/>
    <property type="match status" value="1"/>
</dbReference>
<dbReference type="GO" id="GO:0004252">
    <property type="term" value="F:serine-type endopeptidase activity"/>
    <property type="evidence" value="ECO:0007669"/>
    <property type="project" value="InterPro"/>
</dbReference>
<keyword evidence="2" id="KW-0378">Hydrolase</keyword>
<keyword evidence="2" id="KW-0645">Protease</keyword>
<keyword evidence="3" id="KW-1185">Reference proteome</keyword>
<dbReference type="PANTHER" id="PTHR43019:SF62">
    <property type="entry name" value="SERINE ENDOPROTEASE DEGS"/>
    <property type="match status" value="1"/>
</dbReference>
<dbReference type="PRINTS" id="PR00834">
    <property type="entry name" value="PROTEASES2C"/>
</dbReference>
<reference evidence="2 3" key="1">
    <citation type="journal article" date="2016" name="Front. Microbiol.">
        <title>Fuerstia marisgermanicae gen. nov., sp. nov., an Unusual Member of the Phylum Planctomycetes from the German Wadden Sea.</title>
        <authorList>
            <person name="Kohn T."/>
            <person name="Heuer A."/>
            <person name="Jogler M."/>
            <person name="Vollmers J."/>
            <person name="Boedeker C."/>
            <person name="Bunk B."/>
            <person name="Rast P."/>
            <person name="Borchert D."/>
            <person name="Glockner I."/>
            <person name="Freese H.M."/>
            <person name="Klenk H.P."/>
            <person name="Overmann J."/>
            <person name="Kaster A.K."/>
            <person name="Rohde M."/>
            <person name="Wiegand S."/>
            <person name="Jogler C."/>
        </authorList>
    </citation>
    <scope>NUCLEOTIDE SEQUENCE [LARGE SCALE GENOMIC DNA]</scope>
    <source>
        <strain evidence="2 3">NH11</strain>
    </source>
</reference>
<evidence type="ECO:0000256" key="1">
    <source>
        <dbReference type="SAM" id="MobiDB-lite"/>
    </source>
</evidence>
<dbReference type="Gene3D" id="2.40.10.120">
    <property type="match status" value="1"/>
</dbReference>
<sequence length="639" mass="70320" precursor="true">MNIMRLHKQSRANRGIYNSRRPNLQSTIAGHCPNVDDNKWSLCRALVTGLLVLLVFNSTPHAAHADESSIVNRQQRRIEVIERISPSVVCVMPPGGQGGGSGVLISADGYAISNYHVTSGSGDFMKCGLNDGKVYDAVIVGIDPTGDVALIKLLGRDDFPFCTPGDSDLVKTGDEVVALGNPFLLASDFTPTVTYGIVSGVRRYQYPAGTILEYTDCIQIDASINPGNSGGPLFDIDGKWIGTNGRASFEKRGRINTGAAYAISVRQILLFIEHLKSGRIVDHGRVEFTVRTSPEGVVEVDEVSQLSDAWRRGMRSGDELLSFGDRALRSANDFKNILGIFPDSVRVPISYRNSDGVQTATVRLLPLHGFDKAPKLPEERRPEPDPKKGEPDDHPDDHEGAHDAPDEPKVPEQYAHLFQQKDGFANYYFNQQHQDRLIGSLEKSLAGNSTRADRTWELSVATTIDGQKRTGQLGVGPQAAWLELSGLRSALQPRSEYTEQNEPQLFRGLLAATLQWHRLFQDRKAFSEITYIGSEHLLPSGRIVRTLTTQDGTIQSRWYFQEGSPLPIGADVQMSVGVDEARLRFEQWKMDGPVPFPARVGIVDNDTETVRWLDVDSLKVGGTQDNKSASVEVKTEVAS</sequence>
<feature type="region of interest" description="Disordered" evidence="1">
    <location>
        <begin position="371"/>
        <end position="408"/>
    </location>
</feature>
<dbReference type="InterPro" id="IPR036034">
    <property type="entry name" value="PDZ_sf"/>
</dbReference>
<accession>A0A1P8WRU1</accession>
<dbReference type="Proteomes" id="UP000187735">
    <property type="component" value="Chromosome"/>
</dbReference>
<dbReference type="InterPro" id="IPR001940">
    <property type="entry name" value="Peptidase_S1C"/>
</dbReference>